<dbReference type="KEGG" id="pfla:Pflav_026480"/>
<evidence type="ECO:0000313" key="2">
    <source>
        <dbReference type="EMBL" id="BCB76238.1"/>
    </source>
</evidence>
<evidence type="ECO:0000256" key="1">
    <source>
        <dbReference type="SAM" id="Phobius"/>
    </source>
</evidence>
<sequence>MSDSPESRPSAVPRRAGVSDVRNVIGALIGFYGVVLVVMGVAADSAEDRAKTGDVNANLWAGLAMLVFGVLFVLWAWLRPVIVEPDETEPAEDSPM</sequence>
<dbReference type="AlphaFoldDB" id="A0A6F8XR57"/>
<keyword evidence="1" id="KW-0812">Transmembrane</keyword>
<accession>A0A6F8XR57</accession>
<keyword evidence="3" id="KW-1185">Reference proteome</keyword>
<name>A0A6F8XR57_9ACTN</name>
<gene>
    <name evidence="2" type="ORF">Pflav_026480</name>
</gene>
<evidence type="ECO:0000313" key="3">
    <source>
        <dbReference type="Proteomes" id="UP000502508"/>
    </source>
</evidence>
<proteinExistence type="predicted"/>
<keyword evidence="1" id="KW-1133">Transmembrane helix</keyword>
<dbReference type="EMBL" id="AP022870">
    <property type="protein sequence ID" value="BCB76238.1"/>
    <property type="molecule type" value="Genomic_DNA"/>
</dbReference>
<reference evidence="2 3" key="1">
    <citation type="submission" date="2020-03" db="EMBL/GenBank/DDBJ databases">
        <title>Whole genome shotgun sequence of Phytohabitans flavus NBRC 107702.</title>
        <authorList>
            <person name="Komaki H."/>
            <person name="Tamura T."/>
        </authorList>
    </citation>
    <scope>NUCLEOTIDE SEQUENCE [LARGE SCALE GENOMIC DNA]</scope>
    <source>
        <strain evidence="2 3">NBRC 107702</strain>
    </source>
</reference>
<protein>
    <submittedName>
        <fullName evidence="2">Uncharacterized protein</fullName>
    </submittedName>
</protein>
<dbReference type="Proteomes" id="UP000502508">
    <property type="component" value="Chromosome"/>
</dbReference>
<feature type="transmembrane region" description="Helical" evidence="1">
    <location>
        <begin position="24"/>
        <end position="43"/>
    </location>
</feature>
<dbReference type="RefSeq" id="WP_173036333.1">
    <property type="nucleotide sequence ID" value="NZ_AP022870.1"/>
</dbReference>
<feature type="transmembrane region" description="Helical" evidence="1">
    <location>
        <begin position="55"/>
        <end position="78"/>
    </location>
</feature>
<reference evidence="2 3" key="2">
    <citation type="submission" date="2020-03" db="EMBL/GenBank/DDBJ databases">
        <authorList>
            <person name="Ichikawa N."/>
            <person name="Kimura A."/>
            <person name="Kitahashi Y."/>
            <person name="Uohara A."/>
        </authorList>
    </citation>
    <scope>NUCLEOTIDE SEQUENCE [LARGE SCALE GENOMIC DNA]</scope>
    <source>
        <strain evidence="2 3">NBRC 107702</strain>
    </source>
</reference>
<keyword evidence="1" id="KW-0472">Membrane</keyword>
<organism evidence="2 3">
    <name type="scientific">Phytohabitans flavus</name>
    <dbReference type="NCBI Taxonomy" id="1076124"/>
    <lineage>
        <taxon>Bacteria</taxon>
        <taxon>Bacillati</taxon>
        <taxon>Actinomycetota</taxon>
        <taxon>Actinomycetes</taxon>
        <taxon>Micromonosporales</taxon>
        <taxon>Micromonosporaceae</taxon>
    </lineage>
</organism>